<dbReference type="GO" id="GO:0005524">
    <property type="term" value="F:ATP binding"/>
    <property type="evidence" value="ECO:0007669"/>
    <property type="project" value="UniProtKB-KW"/>
</dbReference>
<dbReference type="PANTHER" id="PTHR42781:SF4">
    <property type="entry name" value="SPERMIDINE_PUTRESCINE IMPORT ATP-BINDING PROTEIN POTA"/>
    <property type="match status" value="1"/>
</dbReference>
<feature type="domain" description="ABC transporter" evidence="6">
    <location>
        <begin position="1"/>
        <end position="224"/>
    </location>
</feature>
<evidence type="ECO:0000259" key="7">
    <source>
        <dbReference type="PROSITE" id="PS51866"/>
    </source>
</evidence>
<dbReference type="SMART" id="SM00382">
    <property type="entry name" value="AAA"/>
    <property type="match status" value="1"/>
</dbReference>
<organism evidence="8 9">
    <name type="scientific">Naumannella cuiyingiana</name>
    <dbReference type="NCBI Taxonomy" id="1347891"/>
    <lineage>
        <taxon>Bacteria</taxon>
        <taxon>Bacillati</taxon>
        <taxon>Actinomycetota</taxon>
        <taxon>Actinomycetes</taxon>
        <taxon>Propionibacteriales</taxon>
        <taxon>Propionibacteriaceae</taxon>
        <taxon>Naumannella</taxon>
    </lineage>
</organism>
<dbReference type="InterPro" id="IPR050093">
    <property type="entry name" value="ABC_SmlMolc_Importer"/>
</dbReference>
<gene>
    <name evidence="8" type="ORF">GGQ54_001874</name>
</gene>
<keyword evidence="1" id="KW-0813">Transport</keyword>
<accession>A0A7Z0IL64</accession>
<dbReference type="SUPFAM" id="SSF50331">
    <property type="entry name" value="MOP-like"/>
    <property type="match status" value="1"/>
</dbReference>
<dbReference type="PROSITE" id="PS00211">
    <property type="entry name" value="ABC_TRANSPORTER_1"/>
    <property type="match status" value="1"/>
</dbReference>
<dbReference type="InterPro" id="IPR017871">
    <property type="entry name" value="ABC_transporter-like_CS"/>
</dbReference>
<dbReference type="PANTHER" id="PTHR42781">
    <property type="entry name" value="SPERMIDINE/PUTRESCINE IMPORT ATP-BINDING PROTEIN POTA"/>
    <property type="match status" value="1"/>
</dbReference>
<dbReference type="GO" id="GO:0016887">
    <property type="term" value="F:ATP hydrolysis activity"/>
    <property type="evidence" value="ECO:0007669"/>
    <property type="project" value="InterPro"/>
</dbReference>
<dbReference type="AlphaFoldDB" id="A0A7Z0IL64"/>
<dbReference type="EMBL" id="JACBZS010000001">
    <property type="protein sequence ID" value="NYI71314.1"/>
    <property type="molecule type" value="Genomic_DNA"/>
</dbReference>
<proteinExistence type="predicted"/>
<dbReference type="InterPro" id="IPR027417">
    <property type="entry name" value="P-loop_NTPase"/>
</dbReference>
<evidence type="ECO:0000313" key="9">
    <source>
        <dbReference type="Proteomes" id="UP000527616"/>
    </source>
</evidence>
<dbReference type="InterPro" id="IPR004606">
    <property type="entry name" value="Mop_domain"/>
</dbReference>
<reference evidence="8 9" key="1">
    <citation type="submission" date="2020-07" db="EMBL/GenBank/DDBJ databases">
        <title>Sequencing the genomes of 1000 actinobacteria strains.</title>
        <authorList>
            <person name="Klenk H.-P."/>
        </authorList>
    </citation>
    <scope>NUCLEOTIDE SEQUENCE [LARGE SCALE GENOMIC DNA]</scope>
    <source>
        <strain evidence="8 9">DSM 103164</strain>
    </source>
</reference>
<feature type="domain" description="Mop" evidence="7">
    <location>
        <begin position="279"/>
        <end position="340"/>
    </location>
</feature>
<dbReference type="InterPro" id="IPR003439">
    <property type="entry name" value="ABC_transporter-like_ATP-bd"/>
</dbReference>
<keyword evidence="3" id="KW-0547">Nucleotide-binding</keyword>
<dbReference type="Pfam" id="PF03459">
    <property type="entry name" value="TOBE"/>
    <property type="match status" value="1"/>
</dbReference>
<dbReference type="SUPFAM" id="SSF52540">
    <property type="entry name" value="P-loop containing nucleoside triphosphate hydrolases"/>
    <property type="match status" value="1"/>
</dbReference>
<evidence type="ECO:0000256" key="1">
    <source>
        <dbReference type="ARBA" id="ARBA00022448"/>
    </source>
</evidence>
<evidence type="ECO:0000259" key="6">
    <source>
        <dbReference type="PROSITE" id="PS50893"/>
    </source>
</evidence>
<evidence type="ECO:0000256" key="2">
    <source>
        <dbReference type="ARBA" id="ARBA00022505"/>
    </source>
</evidence>
<keyword evidence="2 5" id="KW-0500">Molybdenum</keyword>
<evidence type="ECO:0000313" key="8">
    <source>
        <dbReference type="EMBL" id="NYI71314.1"/>
    </source>
</evidence>
<dbReference type="Gene3D" id="2.40.50.100">
    <property type="match status" value="1"/>
</dbReference>
<evidence type="ECO:0000256" key="3">
    <source>
        <dbReference type="ARBA" id="ARBA00022741"/>
    </source>
</evidence>
<dbReference type="RefSeq" id="WP_343045917.1">
    <property type="nucleotide sequence ID" value="NZ_JACBZS010000001.1"/>
</dbReference>
<dbReference type="PROSITE" id="PS50893">
    <property type="entry name" value="ABC_TRANSPORTER_2"/>
    <property type="match status" value="1"/>
</dbReference>
<dbReference type="PROSITE" id="PS51866">
    <property type="entry name" value="MOP"/>
    <property type="match status" value="1"/>
</dbReference>
<keyword evidence="4 8" id="KW-0067">ATP-binding</keyword>
<protein>
    <submittedName>
        <fullName evidence="8">Molybdate transport system ATP-binding protein</fullName>
    </submittedName>
</protein>
<dbReference type="Proteomes" id="UP000527616">
    <property type="component" value="Unassembled WGS sequence"/>
</dbReference>
<sequence length="341" mass="35983">MADRGFDLELEVAAGECLAVLGPNGAGKSTLLSVIAGWLRPDHGRGMIGDRAIFDLDTGLWLPPHRREVGLLAQAALLFPHLTVAENVAFGPRSAGAGRTEAAARARHWLSEVDAVEFAGRRPGELSGGQAQRVAIARALAAEPRVLLLDEPLSALDVDIAVGIRQLLRRVLAERTVVIVTHDVLDALLLADRVLVLESGRIAESGPTAEVLARPRSRFGARFAGLNLLSGVRAGDHLRAPDDTVIIGHVIDEERLGTGAAVAVFSPSAVVVSTDRPVGVSTRNAFEAMITELEPLGERIRVHTDRFAADVTAAAVAELGLAPGRPVVLSVKASEVEIYAA</sequence>
<dbReference type="Pfam" id="PF00005">
    <property type="entry name" value="ABC_tran"/>
    <property type="match status" value="1"/>
</dbReference>
<keyword evidence="9" id="KW-1185">Reference proteome</keyword>
<dbReference type="InterPro" id="IPR008995">
    <property type="entry name" value="Mo/tungstate-bd_C_term_dom"/>
</dbReference>
<dbReference type="GO" id="GO:0015689">
    <property type="term" value="P:molybdate ion transport"/>
    <property type="evidence" value="ECO:0007669"/>
    <property type="project" value="InterPro"/>
</dbReference>
<dbReference type="InterPro" id="IPR003593">
    <property type="entry name" value="AAA+_ATPase"/>
</dbReference>
<evidence type="ECO:0000256" key="4">
    <source>
        <dbReference type="ARBA" id="ARBA00022840"/>
    </source>
</evidence>
<comment type="caution">
    <text evidence="8">The sequence shown here is derived from an EMBL/GenBank/DDBJ whole genome shotgun (WGS) entry which is preliminary data.</text>
</comment>
<name>A0A7Z0IL64_9ACTN</name>
<dbReference type="InterPro" id="IPR005116">
    <property type="entry name" value="Transp-assoc_OB_typ1"/>
</dbReference>
<evidence type="ECO:0000256" key="5">
    <source>
        <dbReference type="PROSITE-ProRule" id="PRU01213"/>
    </source>
</evidence>
<dbReference type="Gene3D" id="3.40.50.300">
    <property type="entry name" value="P-loop containing nucleotide triphosphate hydrolases"/>
    <property type="match status" value="1"/>
</dbReference>